<dbReference type="PRINTS" id="PR01805">
    <property type="entry name" value="VACJLIPOPROT"/>
</dbReference>
<dbReference type="RefSeq" id="WP_244506261.1">
    <property type="nucleotide sequence ID" value="NZ_FNQO01000003.1"/>
</dbReference>
<proteinExistence type="inferred from homology"/>
<dbReference type="GO" id="GO:0120010">
    <property type="term" value="P:intermembrane phospholipid transfer"/>
    <property type="evidence" value="ECO:0007669"/>
    <property type="project" value="TreeGrafter"/>
</dbReference>
<dbReference type="InterPro" id="IPR007428">
    <property type="entry name" value="MlaA"/>
</dbReference>
<dbReference type="PANTHER" id="PTHR30035:SF3">
    <property type="entry name" value="INTERMEMBRANE PHOSPHOLIPID TRANSPORT SYSTEM LIPOPROTEIN MLAA"/>
    <property type="match status" value="1"/>
</dbReference>
<evidence type="ECO:0000256" key="4">
    <source>
        <dbReference type="SAM" id="SignalP"/>
    </source>
</evidence>
<reference evidence="6" key="1">
    <citation type="submission" date="2016-10" db="EMBL/GenBank/DDBJ databases">
        <authorList>
            <person name="Varghese N."/>
            <person name="Submissions S."/>
        </authorList>
    </citation>
    <scope>NUCLEOTIDE SEQUENCE [LARGE SCALE GENOMIC DNA]</scope>
    <source>
        <strain evidence="6">CGMCC 1.10657</strain>
    </source>
</reference>
<evidence type="ECO:0000256" key="2">
    <source>
        <dbReference type="ARBA" id="ARBA00022729"/>
    </source>
</evidence>
<dbReference type="Pfam" id="PF04333">
    <property type="entry name" value="MlaA"/>
    <property type="match status" value="1"/>
</dbReference>
<keyword evidence="6" id="KW-1185">Reference proteome</keyword>
<dbReference type="Proteomes" id="UP000198658">
    <property type="component" value="Unassembled WGS sequence"/>
</dbReference>
<dbReference type="EMBL" id="FNQO01000003">
    <property type="protein sequence ID" value="SEA34484.1"/>
    <property type="molecule type" value="Genomic_DNA"/>
</dbReference>
<evidence type="ECO:0000313" key="6">
    <source>
        <dbReference type="Proteomes" id="UP000198658"/>
    </source>
</evidence>
<feature type="region of interest" description="Disordered" evidence="3">
    <location>
        <begin position="300"/>
        <end position="333"/>
    </location>
</feature>
<sequence>MLGRIVISLWLIAATMAAAPALSFAAQDPFAEGGQEVAAPQEPAGNSVTTDSDSADTADSDAAQADGEDPSAESGDTTAESGSLADEYGFDPADEFASDEEPATRDPWEGYNRAMFRFNDTADRWVLKPVATSYRQITPIFLQYGISNFFDNMREVTNSLNSVLQGKWGQAGNDAGRFLVNTTVGVAGFFDVAQHIGLEEGDGEDFGQTLAVWGVPSGPYLVLPFLGPSTARDAPGRVVDIYTNPLTYVDHDPTLYALKLTDIIQTRASLLKVESLLQGDRYVLLRDAYMQRREFLINDGAEQDDFGDDLEEGEEGDQEGGQQGAREQDPFAF</sequence>
<keyword evidence="5" id="KW-0449">Lipoprotein</keyword>
<dbReference type="GO" id="GO:0016020">
    <property type="term" value="C:membrane"/>
    <property type="evidence" value="ECO:0007669"/>
    <property type="project" value="InterPro"/>
</dbReference>
<gene>
    <name evidence="5" type="ORF">SAMN05216562_2739</name>
</gene>
<evidence type="ECO:0000313" key="5">
    <source>
        <dbReference type="EMBL" id="SEA34484.1"/>
    </source>
</evidence>
<dbReference type="AlphaFoldDB" id="A0A1H4AG24"/>
<comment type="similarity">
    <text evidence="1">Belongs to the MlaA family.</text>
</comment>
<evidence type="ECO:0000256" key="3">
    <source>
        <dbReference type="SAM" id="MobiDB-lite"/>
    </source>
</evidence>
<feature type="signal peptide" evidence="4">
    <location>
        <begin position="1"/>
        <end position="25"/>
    </location>
</feature>
<organism evidence="5 6">
    <name type="scientific">Microbulbifer marinus</name>
    <dbReference type="NCBI Taxonomy" id="658218"/>
    <lineage>
        <taxon>Bacteria</taxon>
        <taxon>Pseudomonadati</taxon>
        <taxon>Pseudomonadota</taxon>
        <taxon>Gammaproteobacteria</taxon>
        <taxon>Cellvibrionales</taxon>
        <taxon>Microbulbiferaceae</taxon>
        <taxon>Microbulbifer</taxon>
    </lineage>
</organism>
<name>A0A1H4AG24_9GAMM</name>
<evidence type="ECO:0000256" key="1">
    <source>
        <dbReference type="ARBA" id="ARBA00010634"/>
    </source>
</evidence>
<feature type="chain" id="PRO_5011479277" evidence="4">
    <location>
        <begin position="26"/>
        <end position="333"/>
    </location>
</feature>
<keyword evidence="2 4" id="KW-0732">Signal</keyword>
<protein>
    <submittedName>
        <fullName evidence="5">ABC-type transporter Mla maintaining outer membrane lipid asymmetry, lipoprotein component MlaA</fullName>
    </submittedName>
</protein>
<feature type="compositionally biased region" description="Acidic residues" evidence="3">
    <location>
        <begin position="88"/>
        <end position="101"/>
    </location>
</feature>
<feature type="compositionally biased region" description="Acidic residues" evidence="3">
    <location>
        <begin position="301"/>
        <end position="318"/>
    </location>
</feature>
<dbReference type="STRING" id="658218.SAMN05216562_2739"/>
<dbReference type="PANTHER" id="PTHR30035">
    <property type="entry name" value="LIPOPROTEIN VACJ-RELATED"/>
    <property type="match status" value="1"/>
</dbReference>
<accession>A0A1H4AG24</accession>
<feature type="region of interest" description="Disordered" evidence="3">
    <location>
        <begin position="32"/>
        <end position="108"/>
    </location>
</feature>